<organism evidence="3 4">
    <name type="scientific">Glaciihabitans tibetensis</name>
    <dbReference type="NCBI Taxonomy" id="1266600"/>
    <lineage>
        <taxon>Bacteria</taxon>
        <taxon>Bacillati</taxon>
        <taxon>Actinomycetota</taxon>
        <taxon>Actinomycetes</taxon>
        <taxon>Micrococcales</taxon>
        <taxon>Microbacteriaceae</taxon>
        <taxon>Glaciihabitans</taxon>
    </lineage>
</organism>
<keyword evidence="2" id="KW-0812">Transmembrane</keyword>
<dbReference type="AlphaFoldDB" id="A0A2T0VD54"/>
<gene>
    <name evidence="3" type="ORF">B0I08_105268</name>
</gene>
<feature type="compositionally biased region" description="Acidic residues" evidence="1">
    <location>
        <begin position="20"/>
        <end position="30"/>
    </location>
</feature>
<feature type="compositionally biased region" description="Basic and acidic residues" evidence="1">
    <location>
        <begin position="37"/>
        <end position="51"/>
    </location>
</feature>
<keyword evidence="2" id="KW-1133">Transmembrane helix</keyword>
<dbReference type="Proteomes" id="UP000237983">
    <property type="component" value="Unassembled WGS sequence"/>
</dbReference>
<feature type="compositionally biased region" description="Low complexity" evidence="1">
    <location>
        <begin position="84"/>
        <end position="95"/>
    </location>
</feature>
<sequence>MTRQKFPADGVAPVSNSPGPDDETAPDEETVISTRDTANEDTRLSARHPVDDDTQLSARHPADEDEPDDDDLHETVLRGRRASGPRAASAAAAGPGAPPDTYGIRSVPTRAPIARVDLASSLPRATLPAAPEEIQLVARKKARRRGRLLIGAMVIATGAIATGVVYGIVWLLAA</sequence>
<comment type="caution">
    <text evidence="3">The sequence shown here is derived from an EMBL/GenBank/DDBJ whole genome shotgun (WGS) entry which is preliminary data.</text>
</comment>
<feature type="region of interest" description="Disordered" evidence="1">
    <location>
        <begin position="1"/>
        <end position="106"/>
    </location>
</feature>
<keyword evidence="2" id="KW-0472">Membrane</keyword>
<evidence type="ECO:0000313" key="4">
    <source>
        <dbReference type="Proteomes" id="UP000237983"/>
    </source>
</evidence>
<name>A0A2T0VD54_9MICO</name>
<dbReference type="EMBL" id="PVTL01000005">
    <property type="protein sequence ID" value="PRY68103.1"/>
    <property type="molecule type" value="Genomic_DNA"/>
</dbReference>
<protein>
    <submittedName>
        <fullName evidence="3">Uncharacterized protein</fullName>
    </submittedName>
</protein>
<evidence type="ECO:0000256" key="2">
    <source>
        <dbReference type="SAM" id="Phobius"/>
    </source>
</evidence>
<keyword evidence="4" id="KW-1185">Reference proteome</keyword>
<reference evidence="3 4" key="1">
    <citation type="submission" date="2018-03" db="EMBL/GenBank/DDBJ databases">
        <title>Genomic Encyclopedia of Type Strains, Phase III (KMG-III): the genomes of soil and plant-associated and newly described type strains.</title>
        <authorList>
            <person name="Whitman W."/>
        </authorList>
    </citation>
    <scope>NUCLEOTIDE SEQUENCE [LARGE SCALE GENOMIC DNA]</scope>
    <source>
        <strain evidence="3 4">CGMCC 1.12484</strain>
    </source>
</reference>
<feature type="transmembrane region" description="Helical" evidence="2">
    <location>
        <begin position="148"/>
        <end position="173"/>
    </location>
</feature>
<proteinExistence type="predicted"/>
<evidence type="ECO:0000313" key="3">
    <source>
        <dbReference type="EMBL" id="PRY68103.1"/>
    </source>
</evidence>
<evidence type="ECO:0000256" key="1">
    <source>
        <dbReference type="SAM" id="MobiDB-lite"/>
    </source>
</evidence>
<feature type="compositionally biased region" description="Acidic residues" evidence="1">
    <location>
        <begin position="63"/>
        <end position="72"/>
    </location>
</feature>
<accession>A0A2T0VD54</accession>